<dbReference type="Proteomes" id="UP000095282">
    <property type="component" value="Unplaced"/>
</dbReference>
<accession>A0A1I7USA6</accession>
<comment type="similarity">
    <text evidence="2">Belongs to the CD36 family.</text>
</comment>
<keyword evidence="3" id="KW-0812">Transmembrane</keyword>
<evidence type="ECO:0000313" key="7">
    <source>
        <dbReference type="Proteomes" id="UP000095282"/>
    </source>
</evidence>
<keyword evidence="6" id="KW-0325">Glycoprotein</keyword>
<name>A0A1I7USA6_9PELO</name>
<keyword evidence="5" id="KW-0472">Membrane</keyword>
<comment type="subcellular location">
    <subcellularLocation>
        <location evidence="1">Membrane</location>
    </subcellularLocation>
</comment>
<evidence type="ECO:0000256" key="4">
    <source>
        <dbReference type="ARBA" id="ARBA00022989"/>
    </source>
</evidence>
<keyword evidence="4" id="KW-1133">Transmembrane helix</keyword>
<protein>
    <submittedName>
        <fullName evidence="8">Uncharacterized protein</fullName>
    </submittedName>
</protein>
<evidence type="ECO:0000256" key="5">
    <source>
        <dbReference type="ARBA" id="ARBA00023136"/>
    </source>
</evidence>
<evidence type="ECO:0000256" key="3">
    <source>
        <dbReference type="ARBA" id="ARBA00022692"/>
    </source>
</evidence>
<dbReference type="InterPro" id="IPR002159">
    <property type="entry name" value="CD36_fam"/>
</dbReference>
<dbReference type="GO" id="GO:0016020">
    <property type="term" value="C:membrane"/>
    <property type="evidence" value="ECO:0007669"/>
    <property type="project" value="UniProtKB-SubCell"/>
</dbReference>
<evidence type="ECO:0000256" key="2">
    <source>
        <dbReference type="ARBA" id="ARBA00010532"/>
    </source>
</evidence>
<dbReference type="Pfam" id="PF01130">
    <property type="entry name" value="CD36"/>
    <property type="match status" value="1"/>
</dbReference>
<reference evidence="8" key="1">
    <citation type="submission" date="2016-11" db="UniProtKB">
        <authorList>
            <consortium name="WormBaseParasite"/>
        </authorList>
    </citation>
    <scope>IDENTIFICATION</scope>
</reference>
<dbReference type="WBParaSite" id="Csp11.Scaffold630.g18842.t1">
    <property type="protein sequence ID" value="Csp11.Scaffold630.g18842.t1"/>
    <property type="gene ID" value="Csp11.Scaffold630.g18842"/>
</dbReference>
<dbReference type="AlphaFoldDB" id="A0A1I7USA6"/>
<proteinExistence type="inferred from homology"/>
<evidence type="ECO:0000256" key="1">
    <source>
        <dbReference type="ARBA" id="ARBA00004370"/>
    </source>
</evidence>
<keyword evidence="7" id="KW-1185">Reference proteome</keyword>
<organism evidence="7 8">
    <name type="scientific">Caenorhabditis tropicalis</name>
    <dbReference type="NCBI Taxonomy" id="1561998"/>
    <lineage>
        <taxon>Eukaryota</taxon>
        <taxon>Metazoa</taxon>
        <taxon>Ecdysozoa</taxon>
        <taxon>Nematoda</taxon>
        <taxon>Chromadorea</taxon>
        <taxon>Rhabditida</taxon>
        <taxon>Rhabditina</taxon>
        <taxon>Rhabditomorpha</taxon>
        <taxon>Rhabditoidea</taxon>
        <taxon>Rhabditidae</taxon>
        <taxon>Peloderinae</taxon>
        <taxon>Caenorhabditis</taxon>
    </lineage>
</organism>
<sequence length="88" mass="10525">MVERKQDIKYLDNGNQVFYRSNKTWTFDQQRSCPTCFCSDKMYSPNLIYIVRVSIRLKTRSLRNSRKSVESTVQFQVKPICGSWDSMW</sequence>
<evidence type="ECO:0000256" key="6">
    <source>
        <dbReference type="ARBA" id="ARBA00023180"/>
    </source>
</evidence>
<evidence type="ECO:0000313" key="8">
    <source>
        <dbReference type="WBParaSite" id="Csp11.Scaffold630.g18842.t1"/>
    </source>
</evidence>